<reference evidence="1 2" key="1">
    <citation type="submission" date="2023-08" db="EMBL/GenBank/DDBJ databases">
        <title>Black Yeasts Isolated from many extreme environments.</title>
        <authorList>
            <person name="Coleine C."/>
            <person name="Stajich J.E."/>
            <person name="Selbmann L."/>
        </authorList>
    </citation>
    <scope>NUCLEOTIDE SEQUENCE [LARGE SCALE GENOMIC DNA]</scope>
    <source>
        <strain evidence="1 2">CCFEE 5910</strain>
    </source>
</reference>
<sequence length="295" mass="33573">MSPGTPSLMLMQIATDCNDAPVSTDLERREVKINDVTELGNVLSTSAFVKRDLGFQGQLGSYILLTYGDTMFSDAEGSDQFRGMTCNSVAVAGKHPTKVLDPRLDQDGFPHCFLRPSEQYNEDPSVYALGLTNVVEISPGKGIVFFLLNHRPDYVNHLIGAGVADVSLESRNGVPVPMARRHERFWWDGETEPWYGDVCALKAGGHVYAYGHAKDNPWIYLARARTEDATVLNAYEYWNGVDWQRERLRRQELNEKQSVFWQINQGQVIWSRYHNCFLFVYCDNFWSCQVLKIDN</sequence>
<organism evidence="1 2">
    <name type="scientific">Lithohypha guttulata</name>
    <dbReference type="NCBI Taxonomy" id="1690604"/>
    <lineage>
        <taxon>Eukaryota</taxon>
        <taxon>Fungi</taxon>
        <taxon>Dikarya</taxon>
        <taxon>Ascomycota</taxon>
        <taxon>Pezizomycotina</taxon>
        <taxon>Eurotiomycetes</taxon>
        <taxon>Chaetothyriomycetidae</taxon>
        <taxon>Chaetothyriales</taxon>
        <taxon>Trichomeriaceae</taxon>
        <taxon>Lithohypha</taxon>
    </lineage>
</organism>
<name>A0AAN7SWL5_9EURO</name>
<keyword evidence="2" id="KW-1185">Reference proteome</keyword>
<proteinExistence type="predicted"/>
<dbReference type="EMBL" id="JAVRRJ010000006">
    <property type="protein sequence ID" value="KAK5083527.1"/>
    <property type="molecule type" value="Genomic_DNA"/>
</dbReference>
<dbReference type="Proteomes" id="UP001309876">
    <property type="component" value="Unassembled WGS sequence"/>
</dbReference>
<dbReference type="AlphaFoldDB" id="A0AAN7SWL5"/>
<comment type="caution">
    <text evidence="1">The sequence shown here is derived from an EMBL/GenBank/DDBJ whole genome shotgun (WGS) entry which is preliminary data.</text>
</comment>
<accession>A0AAN7SWL5</accession>
<evidence type="ECO:0008006" key="3">
    <source>
        <dbReference type="Google" id="ProtNLM"/>
    </source>
</evidence>
<gene>
    <name evidence="1" type="ORF">LTR05_006029</name>
</gene>
<evidence type="ECO:0000313" key="2">
    <source>
        <dbReference type="Proteomes" id="UP001309876"/>
    </source>
</evidence>
<evidence type="ECO:0000313" key="1">
    <source>
        <dbReference type="EMBL" id="KAK5083527.1"/>
    </source>
</evidence>
<protein>
    <recommendedName>
        <fullName evidence="3">DUF4185 domain-containing protein</fullName>
    </recommendedName>
</protein>